<proteinExistence type="predicted"/>
<sequence>MKIRRYIEQLLSLITNYCSNEFNAILEYLIGAEVSPNSNVFENIYGKFRKVDFLKLLTVPKQ</sequence>
<dbReference type="Proteomes" id="UP000325517">
    <property type="component" value="Chromosome"/>
</dbReference>
<reference evidence="1 2" key="1">
    <citation type="submission" date="2018-07" db="EMBL/GenBank/DDBJ databases">
        <title>Complete genome sequence of Psychrobacillus sp. PB01, isolated from iceberg, and comparative genome analysis of Psychrobacillus strains.</title>
        <authorList>
            <person name="Lee P.C."/>
        </authorList>
    </citation>
    <scope>NUCLEOTIDE SEQUENCE [LARGE SCALE GENOMIC DNA]</scope>
    <source>
        <strain evidence="1 2">PB01</strain>
    </source>
</reference>
<protein>
    <submittedName>
        <fullName evidence="1">Uncharacterized protein</fullName>
    </submittedName>
</protein>
<accession>A0A5J6SKG5</accession>
<dbReference type="RefSeq" id="WP_151699406.1">
    <property type="nucleotide sequence ID" value="NZ_CP031223.1"/>
</dbReference>
<evidence type="ECO:0000313" key="2">
    <source>
        <dbReference type="Proteomes" id="UP000325517"/>
    </source>
</evidence>
<dbReference type="OrthoDB" id="1266155at2"/>
<organism evidence="1 2">
    <name type="scientific">Psychrobacillus glaciei</name>
    <dbReference type="NCBI Taxonomy" id="2283160"/>
    <lineage>
        <taxon>Bacteria</taxon>
        <taxon>Bacillati</taxon>
        <taxon>Bacillota</taxon>
        <taxon>Bacilli</taxon>
        <taxon>Bacillales</taxon>
        <taxon>Bacillaceae</taxon>
        <taxon>Psychrobacillus</taxon>
    </lineage>
</organism>
<dbReference type="AlphaFoldDB" id="A0A5J6SKG5"/>
<dbReference type="EMBL" id="CP031223">
    <property type="protein sequence ID" value="QFF98466.1"/>
    <property type="molecule type" value="Genomic_DNA"/>
</dbReference>
<dbReference type="KEGG" id="psyo:PB01_06290"/>
<keyword evidence="2" id="KW-1185">Reference proteome</keyword>
<evidence type="ECO:0000313" key="1">
    <source>
        <dbReference type="EMBL" id="QFF98466.1"/>
    </source>
</evidence>
<name>A0A5J6SKG5_9BACI</name>
<gene>
    <name evidence="1" type="ORF">PB01_06290</name>
</gene>